<dbReference type="STRING" id="414048.SAMN04489864_103292"/>
<dbReference type="Pfam" id="PF00534">
    <property type="entry name" value="Glycos_transf_1"/>
    <property type="match status" value="1"/>
</dbReference>
<keyword evidence="2" id="KW-0808">Transferase</keyword>
<dbReference type="Gene3D" id="3.40.50.2000">
    <property type="entry name" value="Glycogen Phosphorylase B"/>
    <property type="match status" value="2"/>
</dbReference>
<dbReference type="GO" id="GO:0016757">
    <property type="term" value="F:glycosyltransferase activity"/>
    <property type="evidence" value="ECO:0007669"/>
    <property type="project" value="InterPro"/>
</dbReference>
<proteinExistence type="predicted"/>
<dbReference type="PANTHER" id="PTHR45947:SF3">
    <property type="entry name" value="SULFOQUINOVOSYL TRANSFERASE SQD2"/>
    <property type="match status" value="1"/>
</dbReference>
<feature type="domain" description="Glycosyl transferase family 1" evidence="1">
    <location>
        <begin position="224"/>
        <end position="373"/>
    </location>
</feature>
<keyword evidence="3" id="KW-1185">Reference proteome</keyword>
<protein>
    <submittedName>
        <fullName evidence="2">Glycosyltransferase involved in cell wall bisynthesis</fullName>
    </submittedName>
</protein>
<evidence type="ECO:0000313" key="3">
    <source>
        <dbReference type="Proteomes" id="UP000199666"/>
    </source>
</evidence>
<sequence>MKICLVSEYFYPQSKGGTEKYVFELANKLILEGNEVEVITVSLTEFADYQYHGISVKVVKLANNLDLFADILTREKYNRIHFHTLTPAFDTYHIAVAQTTGAEIYFTAHIPAVTCIRGDLMQFGKIACDGYILKHRCTSCYISKKKIPKPFSNLIGGLTTLINYPKGISSAVEMKLAEISALNRLCNKVFIFTDWQKTIFIKNGFEPEKLVQVRQMEVAAPPKDTDFPVISRGKNKIKIGFVGRITYEKGLHILLDAFLEAKIEKLELHVAAIVPDKQDPYFHKLIKLSNGNDNIFWEFDLNNTDIQEFYQKVDLICIPSIWYETGPFVLYEAIKFQLPIIANNLGDMDAWRKKGYWIKTYNNKKELLDSLLKL</sequence>
<reference evidence="2 3" key="1">
    <citation type="submission" date="2016-10" db="EMBL/GenBank/DDBJ databases">
        <authorList>
            <person name="de Groot N.N."/>
        </authorList>
    </citation>
    <scope>NUCLEOTIDE SEQUENCE [LARGE SCALE GENOMIC DNA]</scope>
    <source>
        <strain evidence="2 3">DSM 18684</strain>
    </source>
</reference>
<dbReference type="OrthoDB" id="9787111at2"/>
<gene>
    <name evidence="2" type="ORF">SAMN04489864_103292</name>
</gene>
<evidence type="ECO:0000259" key="1">
    <source>
        <dbReference type="Pfam" id="PF00534"/>
    </source>
</evidence>
<accession>A0A1I2VXT1</accession>
<dbReference type="InterPro" id="IPR050194">
    <property type="entry name" value="Glycosyltransferase_grp1"/>
</dbReference>
<organism evidence="2 3">
    <name type="scientific">Pedobacter insulae</name>
    <dbReference type="NCBI Taxonomy" id="414048"/>
    <lineage>
        <taxon>Bacteria</taxon>
        <taxon>Pseudomonadati</taxon>
        <taxon>Bacteroidota</taxon>
        <taxon>Sphingobacteriia</taxon>
        <taxon>Sphingobacteriales</taxon>
        <taxon>Sphingobacteriaceae</taxon>
        <taxon>Pedobacter</taxon>
    </lineage>
</organism>
<dbReference type="AlphaFoldDB" id="A0A1I2VXT1"/>
<evidence type="ECO:0000313" key="2">
    <source>
        <dbReference type="EMBL" id="SFG93137.1"/>
    </source>
</evidence>
<dbReference type="InterPro" id="IPR001296">
    <property type="entry name" value="Glyco_trans_1"/>
</dbReference>
<name>A0A1I2VXT1_9SPHI</name>
<dbReference type="Proteomes" id="UP000199666">
    <property type="component" value="Unassembled WGS sequence"/>
</dbReference>
<dbReference type="EMBL" id="FOPP01000003">
    <property type="protein sequence ID" value="SFG93137.1"/>
    <property type="molecule type" value="Genomic_DNA"/>
</dbReference>
<dbReference type="RefSeq" id="WP_090992796.1">
    <property type="nucleotide sequence ID" value="NZ_FOPP01000003.1"/>
</dbReference>
<dbReference type="PANTHER" id="PTHR45947">
    <property type="entry name" value="SULFOQUINOVOSYL TRANSFERASE SQD2"/>
    <property type="match status" value="1"/>
</dbReference>
<dbReference type="SUPFAM" id="SSF53756">
    <property type="entry name" value="UDP-Glycosyltransferase/glycogen phosphorylase"/>
    <property type="match status" value="1"/>
</dbReference>